<feature type="domain" description="Alpha-macroglobulin-like TED" evidence="3">
    <location>
        <begin position="24"/>
        <end position="73"/>
    </location>
</feature>
<evidence type="ECO:0000313" key="5">
    <source>
        <dbReference type="Proteomes" id="UP000828390"/>
    </source>
</evidence>
<dbReference type="Pfam" id="PF07678">
    <property type="entry name" value="TED_complement"/>
    <property type="match status" value="1"/>
</dbReference>
<dbReference type="EMBL" id="JAIWYP010000004">
    <property type="protein sequence ID" value="KAH3838764.1"/>
    <property type="molecule type" value="Genomic_DNA"/>
</dbReference>
<reference evidence="4" key="1">
    <citation type="journal article" date="2019" name="bioRxiv">
        <title>The Genome of the Zebra Mussel, Dreissena polymorpha: A Resource for Invasive Species Research.</title>
        <authorList>
            <person name="McCartney M.A."/>
            <person name="Auch B."/>
            <person name="Kono T."/>
            <person name="Mallez S."/>
            <person name="Zhang Y."/>
            <person name="Obille A."/>
            <person name="Becker A."/>
            <person name="Abrahante J.E."/>
            <person name="Garbe J."/>
            <person name="Badalamenti J.P."/>
            <person name="Herman A."/>
            <person name="Mangelson H."/>
            <person name="Liachko I."/>
            <person name="Sullivan S."/>
            <person name="Sone E.D."/>
            <person name="Koren S."/>
            <person name="Silverstein K.A.T."/>
            <person name="Beckman K.B."/>
            <person name="Gohl D.M."/>
        </authorList>
    </citation>
    <scope>NUCLEOTIDE SEQUENCE</scope>
    <source>
        <strain evidence="4">Duluth1</strain>
        <tissue evidence="4">Whole animal</tissue>
    </source>
</reference>
<dbReference type="PANTHER" id="PTHR11412">
    <property type="entry name" value="MACROGLOBULIN / COMPLEMENT"/>
    <property type="match status" value="1"/>
</dbReference>
<accession>A0A9D4KFY1</accession>
<reference evidence="4" key="2">
    <citation type="submission" date="2020-11" db="EMBL/GenBank/DDBJ databases">
        <authorList>
            <person name="McCartney M.A."/>
            <person name="Auch B."/>
            <person name="Kono T."/>
            <person name="Mallez S."/>
            <person name="Becker A."/>
            <person name="Gohl D.M."/>
            <person name="Silverstein K.A.T."/>
            <person name="Koren S."/>
            <person name="Bechman K.B."/>
            <person name="Herman A."/>
            <person name="Abrahante J.E."/>
            <person name="Garbe J."/>
        </authorList>
    </citation>
    <scope>NUCLEOTIDE SEQUENCE</scope>
    <source>
        <strain evidence="4">Duluth1</strain>
        <tissue evidence="4">Whole animal</tissue>
    </source>
</reference>
<organism evidence="4 5">
    <name type="scientific">Dreissena polymorpha</name>
    <name type="common">Zebra mussel</name>
    <name type="synonym">Mytilus polymorpha</name>
    <dbReference type="NCBI Taxonomy" id="45954"/>
    <lineage>
        <taxon>Eukaryota</taxon>
        <taxon>Metazoa</taxon>
        <taxon>Spiralia</taxon>
        <taxon>Lophotrochozoa</taxon>
        <taxon>Mollusca</taxon>
        <taxon>Bivalvia</taxon>
        <taxon>Autobranchia</taxon>
        <taxon>Heteroconchia</taxon>
        <taxon>Euheterodonta</taxon>
        <taxon>Imparidentia</taxon>
        <taxon>Neoheterodontei</taxon>
        <taxon>Myida</taxon>
        <taxon>Dreissenoidea</taxon>
        <taxon>Dreissenidae</taxon>
        <taxon>Dreissena</taxon>
    </lineage>
</organism>
<dbReference type="InterPro" id="IPR050473">
    <property type="entry name" value="A2M/Complement_sys"/>
</dbReference>
<keyword evidence="2" id="KW-0882">Thioester bond</keyword>
<dbReference type="Proteomes" id="UP000828390">
    <property type="component" value="Unassembled WGS sequence"/>
</dbReference>
<evidence type="ECO:0000256" key="1">
    <source>
        <dbReference type="ARBA" id="ARBA00022729"/>
    </source>
</evidence>
<evidence type="ECO:0000256" key="2">
    <source>
        <dbReference type="ARBA" id="ARBA00022966"/>
    </source>
</evidence>
<keyword evidence="5" id="KW-1185">Reference proteome</keyword>
<comment type="caution">
    <text evidence="4">The sequence shown here is derived from an EMBL/GenBank/DDBJ whole genome shotgun (WGS) entry which is preliminary data.</text>
</comment>
<sequence length="81" mass="9374">MYIHIFLVVSSRAYNLSPGDTRFWENSVKSQEIEIAGYALLAYARLRDTARGLPVLRWLVKQRTPYGGFLSTQVMQYKEMA</sequence>
<dbReference type="InterPro" id="IPR011626">
    <property type="entry name" value="Alpha-macroglobulin_TED"/>
</dbReference>
<dbReference type="SUPFAM" id="SSF48239">
    <property type="entry name" value="Terpenoid cyclases/Protein prenyltransferases"/>
    <property type="match status" value="1"/>
</dbReference>
<proteinExistence type="predicted"/>
<name>A0A9D4KFY1_DREPO</name>
<dbReference type="GO" id="GO:0005615">
    <property type="term" value="C:extracellular space"/>
    <property type="evidence" value="ECO:0007669"/>
    <property type="project" value="InterPro"/>
</dbReference>
<gene>
    <name evidence="4" type="ORF">DPMN_112179</name>
</gene>
<dbReference type="AlphaFoldDB" id="A0A9D4KFY1"/>
<dbReference type="InterPro" id="IPR008930">
    <property type="entry name" value="Terpenoid_cyclase/PrenylTrfase"/>
</dbReference>
<dbReference type="Gene3D" id="1.50.10.20">
    <property type="match status" value="1"/>
</dbReference>
<keyword evidence="1" id="KW-0732">Signal</keyword>
<dbReference type="PANTHER" id="PTHR11412:SF136">
    <property type="entry name" value="CD109 ANTIGEN"/>
    <property type="match status" value="1"/>
</dbReference>
<protein>
    <recommendedName>
        <fullName evidence="3">Alpha-macroglobulin-like TED domain-containing protein</fullName>
    </recommendedName>
</protein>
<evidence type="ECO:0000313" key="4">
    <source>
        <dbReference type="EMBL" id="KAH3838764.1"/>
    </source>
</evidence>
<evidence type="ECO:0000259" key="3">
    <source>
        <dbReference type="Pfam" id="PF07678"/>
    </source>
</evidence>